<evidence type="ECO:0000313" key="7">
    <source>
        <dbReference type="EMBL" id="RDI36250.1"/>
    </source>
</evidence>
<keyword evidence="3 7" id="KW-0238">DNA-binding</keyword>
<dbReference type="EMBL" id="QQAW01000011">
    <property type="protein sequence ID" value="RDI36250.1"/>
    <property type="molecule type" value="Genomic_DNA"/>
</dbReference>
<feature type="domain" description="HTH lysR-type" evidence="5">
    <location>
        <begin position="7"/>
        <end position="64"/>
    </location>
</feature>
<dbReference type="GO" id="GO:0003700">
    <property type="term" value="F:DNA-binding transcription factor activity"/>
    <property type="evidence" value="ECO:0007669"/>
    <property type="project" value="InterPro"/>
</dbReference>
<dbReference type="Gene3D" id="3.40.190.10">
    <property type="entry name" value="Periplasmic binding protein-like II"/>
    <property type="match status" value="2"/>
</dbReference>
<dbReference type="InterPro" id="IPR005119">
    <property type="entry name" value="LysR_subst-bd"/>
</dbReference>
<evidence type="ECO:0000256" key="4">
    <source>
        <dbReference type="ARBA" id="ARBA00023163"/>
    </source>
</evidence>
<dbReference type="InterPro" id="IPR036390">
    <property type="entry name" value="WH_DNA-bd_sf"/>
</dbReference>
<keyword evidence="4" id="KW-0804">Transcription</keyword>
<proteinExistence type="inferred from homology"/>
<evidence type="ECO:0000313" key="9">
    <source>
        <dbReference type="Proteomes" id="UP000562982"/>
    </source>
</evidence>
<reference evidence="7 8" key="1">
    <citation type="submission" date="2018-07" db="EMBL/GenBank/DDBJ databases">
        <title>Genomic Encyclopedia of Type Strains, Phase IV (KMG-IV): sequencing the most valuable type-strain genomes for metagenomic binning, comparative biology and taxonomic classification.</title>
        <authorList>
            <person name="Goeker M."/>
        </authorList>
    </citation>
    <scope>NUCLEOTIDE SEQUENCE [LARGE SCALE GENOMIC DNA]</scope>
    <source>
        <strain evidence="7 8">DSM 5603</strain>
    </source>
</reference>
<dbReference type="InterPro" id="IPR000847">
    <property type="entry name" value="LysR_HTH_N"/>
</dbReference>
<comment type="caution">
    <text evidence="7">The sequence shown here is derived from an EMBL/GenBank/DDBJ whole genome shotgun (WGS) entry which is preliminary data.</text>
</comment>
<dbReference type="Proteomes" id="UP000562982">
    <property type="component" value="Unassembled WGS sequence"/>
</dbReference>
<dbReference type="EMBL" id="JABEQI010000013">
    <property type="protein sequence ID" value="MBB2187956.1"/>
    <property type="molecule type" value="Genomic_DNA"/>
</dbReference>
<dbReference type="SUPFAM" id="SSF46785">
    <property type="entry name" value="Winged helix' DNA-binding domain"/>
    <property type="match status" value="1"/>
</dbReference>
<comment type="similarity">
    <text evidence="1">Belongs to the LysR transcriptional regulatory family.</text>
</comment>
<gene>
    <name evidence="7" type="ORF">C7453_11134</name>
    <name evidence="6" type="ORF">HLH32_16545</name>
</gene>
<dbReference type="Proteomes" id="UP000254958">
    <property type="component" value="Unassembled WGS sequence"/>
</dbReference>
<evidence type="ECO:0000256" key="1">
    <source>
        <dbReference type="ARBA" id="ARBA00009437"/>
    </source>
</evidence>
<keyword evidence="2" id="KW-0805">Transcription regulation</keyword>
<accession>A0A370FZ81</accession>
<evidence type="ECO:0000259" key="5">
    <source>
        <dbReference type="PROSITE" id="PS50931"/>
    </source>
</evidence>
<evidence type="ECO:0000313" key="8">
    <source>
        <dbReference type="Proteomes" id="UP000254958"/>
    </source>
</evidence>
<dbReference type="GO" id="GO:0003677">
    <property type="term" value="F:DNA binding"/>
    <property type="evidence" value="ECO:0007669"/>
    <property type="project" value="UniProtKB-KW"/>
</dbReference>
<dbReference type="Pfam" id="PF00126">
    <property type="entry name" value="HTH_1"/>
    <property type="match status" value="1"/>
</dbReference>
<dbReference type="FunFam" id="1.10.10.10:FF:000001">
    <property type="entry name" value="LysR family transcriptional regulator"/>
    <property type="match status" value="1"/>
</dbReference>
<reference evidence="6 9" key="2">
    <citation type="submission" date="2020-04" db="EMBL/GenBank/DDBJ databases">
        <title>Description of novel Gluconacetobacter.</title>
        <authorList>
            <person name="Sombolestani A."/>
        </authorList>
    </citation>
    <scope>NUCLEOTIDE SEQUENCE [LARGE SCALE GENOMIC DNA]</scope>
    <source>
        <strain evidence="6 9">LMG 1382</strain>
    </source>
</reference>
<dbReference type="AlphaFoldDB" id="A0A370FZ81"/>
<dbReference type="SUPFAM" id="SSF53850">
    <property type="entry name" value="Periplasmic binding protein-like II"/>
    <property type="match status" value="1"/>
</dbReference>
<protein>
    <submittedName>
        <fullName evidence="7">DNA-binding transcriptional LysR family regulator</fullName>
    </submittedName>
    <submittedName>
        <fullName evidence="6">LysR family transcriptional regulator</fullName>
    </submittedName>
</protein>
<dbReference type="PRINTS" id="PR00039">
    <property type="entry name" value="HTHLYSR"/>
</dbReference>
<evidence type="ECO:0000313" key="6">
    <source>
        <dbReference type="EMBL" id="MBB2187956.1"/>
    </source>
</evidence>
<dbReference type="InterPro" id="IPR036388">
    <property type="entry name" value="WH-like_DNA-bd_sf"/>
</dbReference>
<dbReference type="InterPro" id="IPR050176">
    <property type="entry name" value="LTTR"/>
</dbReference>
<dbReference type="Pfam" id="PF03466">
    <property type="entry name" value="LysR_substrate"/>
    <property type="match status" value="1"/>
</dbReference>
<evidence type="ECO:0000256" key="3">
    <source>
        <dbReference type="ARBA" id="ARBA00023125"/>
    </source>
</evidence>
<dbReference type="RefSeq" id="WP_114728716.1">
    <property type="nucleotide sequence ID" value="NZ_BJMI01000030.1"/>
</dbReference>
<organism evidence="7 8">
    <name type="scientific">Gluconacetobacter liquefaciens</name>
    <name type="common">Acetobacter liquefaciens</name>
    <dbReference type="NCBI Taxonomy" id="89584"/>
    <lineage>
        <taxon>Bacteria</taxon>
        <taxon>Pseudomonadati</taxon>
        <taxon>Pseudomonadota</taxon>
        <taxon>Alphaproteobacteria</taxon>
        <taxon>Acetobacterales</taxon>
        <taxon>Acetobacteraceae</taxon>
        <taxon>Gluconacetobacter</taxon>
    </lineage>
</organism>
<dbReference type="Gene3D" id="1.10.10.10">
    <property type="entry name" value="Winged helix-like DNA-binding domain superfamily/Winged helix DNA-binding domain"/>
    <property type="match status" value="1"/>
</dbReference>
<evidence type="ECO:0000256" key="2">
    <source>
        <dbReference type="ARBA" id="ARBA00023015"/>
    </source>
</evidence>
<keyword evidence="8" id="KW-1185">Reference proteome</keyword>
<name>A0A370FZ81_GLULI</name>
<dbReference type="OrthoDB" id="9789529at2"/>
<dbReference type="PANTHER" id="PTHR30579:SF7">
    <property type="entry name" value="HTH-TYPE TRANSCRIPTIONAL REGULATOR LRHA-RELATED"/>
    <property type="match status" value="1"/>
</dbReference>
<dbReference type="PROSITE" id="PS50931">
    <property type="entry name" value="HTH_LYSR"/>
    <property type="match status" value="1"/>
</dbReference>
<sequence length="291" mass="32367">MDDARDLDPQQLRSFLAVAETLHFTSAARRLGIVQSTVSQHVSRLEQAINRTLLVRSTKQVTLTQDGHMMIALARDILSAQDRALTWFDRSVIRGYIRLGISEDLTMTRLPEILGIFREKYPKVDVHLRVGLSGSLQNDLDTGSVDLLCTKRRIGDARGTTIWREPLTWFGNWEPGTPLPLVVFPEPAITRLIALECLNAAEIPWYVAFTSENLTALLAAVRAGYGVTAQSSFLSQYDRSLPVAEGLPETPEVDFIVIGKTETLEGPVKALADTIAAHSRQITPRIPRRRA</sequence>
<dbReference type="PANTHER" id="PTHR30579">
    <property type="entry name" value="TRANSCRIPTIONAL REGULATOR"/>
    <property type="match status" value="1"/>
</dbReference>